<keyword evidence="3" id="KW-0808">Transferase</keyword>
<evidence type="ECO:0000313" key="7">
    <source>
        <dbReference type="EMBL" id="ORZ14542.1"/>
    </source>
</evidence>
<dbReference type="EC" id="2.3.2.26" evidence="2"/>
<dbReference type="Proteomes" id="UP000193560">
    <property type="component" value="Unassembled WGS sequence"/>
</dbReference>
<dbReference type="CDD" id="cd00078">
    <property type="entry name" value="HECTc"/>
    <property type="match status" value="1"/>
</dbReference>
<dbReference type="EMBL" id="MCGE01000014">
    <property type="protein sequence ID" value="ORZ14542.1"/>
    <property type="molecule type" value="Genomic_DNA"/>
</dbReference>
<dbReference type="FunFam" id="3.30.2410.10:FF:000003">
    <property type="entry name" value="probable E3 ubiquitin-protein ligase HERC4 isoform X1"/>
    <property type="match status" value="1"/>
</dbReference>
<dbReference type="AlphaFoldDB" id="A0A1X2IDI1"/>
<dbReference type="InterPro" id="IPR000569">
    <property type="entry name" value="HECT_dom"/>
</dbReference>
<evidence type="ECO:0000256" key="1">
    <source>
        <dbReference type="ARBA" id="ARBA00000885"/>
    </source>
</evidence>
<dbReference type="PANTHER" id="PTHR45700">
    <property type="entry name" value="UBIQUITIN-PROTEIN LIGASE E3C"/>
    <property type="match status" value="1"/>
</dbReference>
<dbReference type="Gene3D" id="3.30.2160.10">
    <property type="entry name" value="Hect, E3 ligase catalytic domain"/>
    <property type="match status" value="1"/>
</dbReference>
<name>A0A1X2IDI1_9FUNG</name>
<evidence type="ECO:0000313" key="8">
    <source>
        <dbReference type="Proteomes" id="UP000193560"/>
    </source>
</evidence>
<reference evidence="7 8" key="1">
    <citation type="submission" date="2016-07" db="EMBL/GenBank/DDBJ databases">
        <title>Pervasive Adenine N6-methylation of Active Genes in Fungi.</title>
        <authorList>
            <consortium name="DOE Joint Genome Institute"/>
            <person name="Mondo S.J."/>
            <person name="Dannebaum R.O."/>
            <person name="Kuo R.C."/>
            <person name="Labutti K."/>
            <person name="Haridas S."/>
            <person name="Kuo A."/>
            <person name="Salamov A."/>
            <person name="Ahrendt S.R."/>
            <person name="Lipzen A."/>
            <person name="Sullivan W."/>
            <person name="Andreopoulos W.B."/>
            <person name="Clum A."/>
            <person name="Lindquist E."/>
            <person name="Daum C."/>
            <person name="Ramamoorthy G.K."/>
            <person name="Gryganskyi A."/>
            <person name="Culley D."/>
            <person name="Magnuson J.K."/>
            <person name="James T.Y."/>
            <person name="O'Malley M.A."/>
            <person name="Stajich J.E."/>
            <person name="Spatafora J.W."/>
            <person name="Visel A."/>
            <person name="Grigoriev I.V."/>
        </authorList>
    </citation>
    <scope>NUCLEOTIDE SEQUENCE [LARGE SCALE GENOMIC DNA]</scope>
    <source>
        <strain evidence="7 8">NRRL 1336</strain>
    </source>
</reference>
<proteinExistence type="predicted"/>
<feature type="active site" description="Glycyl thioester intermediate" evidence="5">
    <location>
        <position position="643"/>
    </location>
</feature>
<keyword evidence="4 5" id="KW-0833">Ubl conjugation pathway</keyword>
<evidence type="ECO:0000259" key="6">
    <source>
        <dbReference type="PROSITE" id="PS50237"/>
    </source>
</evidence>
<sequence length="675" mass="77251">MVDSDGIELKDIQTLRQECETTNNWSQLTNALLAIFGDMNTLSSSFLKESSCDISCPVDKEQAQMAFRMIKLECPPFLFKRVTDRVRKLVRQNVMTKKDQLDALHLNAIVILFQCPVYIDILYPNNLLNELCEFIANIDTQLQDKLCEYLVEDQQSTMAPSMSSSSSSSQTISTFRQLLAIFHHMVQVRLLSRSTSSSVSSTSNADPMVAEATKCLAMLYRKNEQLHLVPYTEFYNEAVNEHLEIKEDFPNFKDHKGFSFCDYPFILNPVVKADILKIESVYQMRHELQDAFFRALFQGVNSPYLVLEIRRDHIIEDTLQQLEEKSIQDLKKQLRIQFVGEEGVDEGGVQKEFFQLMVRELFDLKYGMFTFNDESRLCWFNAHLILENDADGGTGSGKEDVTTIREYKLLGLLIGLAVYNSVILDLHFPLALYKKLMNVPVDISDLKQLDPSLGHGLDQLLHMNQHLQESPSASIDEFDHYFQVDIESFGQLKTFDLKPDGGSIMVTKDDREEFVNLYVDFLLNKSIKNQFAAFQLGFNLICQDCAIKIFRPEEIEQLVCGSSDLDFYALEKSTVYDGGWNENSTVIRYFWEIVHDFTFEEKKKLLFFATGSDRAPIGGLSKLQFVIAKNGGDSDRLPTSHTCYNVLLLCEYGSKEKLRERLLTSISNSEGFGMI</sequence>
<accession>A0A1X2IDI1</accession>
<feature type="domain" description="HECT" evidence="6">
    <location>
        <begin position="326"/>
        <end position="675"/>
    </location>
</feature>
<dbReference type="Gene3D" id="3.30.2410.10">
    <property type="entry name" value="Hect, E3 ligase catalytic domain"/>
    <property type="match status" value="1"/>
</dbReference>
<dbReference type="InterPro" id="IPR044611">
    <property type="entry name" value="E3A/B/C-like"/>
</dbReference>
<dbReference type="InterPro" id="IPR035983">
    <property type="entry name" value="Hect_E3_ubiquitin_ligase"/>
</dbReference>
<dbReference type="SMART" id="SM00119">
    <property type="entry name" value="HECTc"/>
    <property type="match status" value="1"/>
</dbReference>
<dbReference type="OrthoDB" id="8068875at2759"/>
<evidence type="ECO:0000256" key="4">
    <source>
        <dbReference type="ARBA" id="ARBA00022786"/>
    </source>
</evidence>
<dbReference type="GO" id="GO:0061630">
    <property type="term" value="F:ubiquitin protein ligase activity"/>
    <property type="evidence" value="ECO:0007669"/>
    <property type="project" value="UniProtKB-EC"/>
</dbReference>
<dbReference type="SUPFAM" id="SSF56204">
    <property type="entry name" value="Hect, E3 ligase catalytic domain"/>
    <property type="match status" value="1"/>
</dbReference>
<keyword evidence="8" id="KW-1185">Reference proteome</keyword>
<dbReference type="PROSITE" id="PS50237">
    <property type="entry name" value="HECT"/>
    <property type="match status" value="1"/>
</dbReference>
<organism evidence="7 8">
    <name type="scientific">Absidia repens</name>
    <dbReference type="NCBI Taxonomy" id="90262"/>
    <lineage>
        <taxon>Eukaryota</taxon>
        <taxon>Fungi</taxon>
        <taxon>Fungi incertae sedis</taxon>
        <taxon>Mucoromycota</taxon>
        <taxon>Mucoromycotina</taxon>
        <taxon>Mucoromycetes</taxon>
        <taxon>Mucorales</taxon>
        <taxon>Cunninghamellaceae</taxon>
        <taxon>Absidia</taxon>
    </lineage>
</organism>
<dbReference type="GO" id="GO:0000209">
    <property type="term" value="P:protein polyubiquitination"/>
    <property type="evidence" value="ECO:0007669"/>
    <property type="project" value="InterPro"/>
</dbReference>
<dbReference type="Gene3D" id="3.90.1750.10">
    <property type="entry name" value="Hect, E3 ligase catalytic domains"/>
    <property type="match status" value="1"/>
</dbReference>
<evidence type="ECO:0000256" key="3">
    <source>
        <dbReference type="ARBA" id="ARBA00022679"/>
    </source>
</evidence>
<dbReference type="Pfam" id="PF00632">
    <property type="entry name" value="HECT"/>
    <property type="match status" value="1"/>
</dbReference>
<dbReference type="STRING" id="90262.A0A1X2IDI1"/>
<dbReference type="PANTHER" id="PTHR45700:SF8">
    <property type="entry name" value="HECT-TYPE E3 UBIQUITIN TRANSFERASE"/>
    <property type="match status" value="1"/>
</dbReference>
<comment type="caution">
    <text evidence="7">The sequence shown here is derived from an EMBL/GenBank/DDBJ whole genome shotgun (WGS) entry which is preliminary data.</text>
</comment>
<evidence type="ECO:0000256" key="5">
    <source>
        <dbReference type="PROSITE-ProRule" id="PRU00104"/>
    </source>
</evidence>
<comment type="catalytic activity">
    <reaction evidence="1">
        <text>S-ubiquitinyl-[E2 ubiquitin-conjugating enzyme]-L-cysteine + [acceptor protein]-L-lysine = [E2 ubiquitin-conjugating enzyme]-L-cysteine + N(6)-ubiquitinyl-[acceptor protein]-L-lysine.</text>
        <dbReference type="EC" id="2.3.2.26"/>
    </reaction>
</comment>
<protein>
    <recommendedName>
        <fullName evidence="2">HECT-type E3 ubiquitin transferase</fullName>
        <ecNumber evidence="2">2.3.2.26</ecNumber>
    </recommendedName>
</protein>
<evidence type="ECO:0000256" key="2">
    <source>
        <dbReference type="ARBA" id="ARBA00012485"/>
    </source>
</evidence>
<gene>
    <name evidence="7" type="ORF">BCR42DRAFT_417147</name>
</gene>